<protein>
    <submittedName>
        <fullName evidence="2">Uncharacterized protein</fullName>
    </submittedName>
</protein>
<dbReference type="EMBL" id="LAVO01000003">
    <property type="protein sequence ID" value="KOS11666.1"/>
    <property type="molecule type" value="Genomic_DNA"/>
</dbReference>
<feature type="region of interest" description="Disordered" evidence="1">
    <location>
        <begin position="359"/>
        <end position="382"/>
    </location>
</feature>
<comment type="caution">
    <text evidence="2">The sequence shown here is derived from an EMBL/GenBank/DDBJ whole genome shotgun (WGS) entry which is preliminary data.</text>
</comment>
<keyword evidence="3" id="KW-1185">Reference proteome</keyword>
<evidence type="ECO:0000313" key="3">
    <source>
        <dbReference type="Proteomes" id="UP000037737"/>
    </source>
</evidence>
<organism evidence="2 3">
    <name type="scientific">Microbacterium aurantiacum</name>
    <dbReference type="NCBI Taxonomy" id="162393"/>
    <lineage>
        <taxon>Bacteria</taxon>
        <taxon>Bacillati</taxon>
        <taxon>Actinomycetota</taxon>
        <taxon>Actinomycetes</taxon>
        <taxon>Micrococcales</taxon>
        <taxon>Microbacteriaceae</taxon>
        <taxon>Microbacterium</taxon>
    </lineage>
</organism>
<proteinExistence type="predicted"/>
<dbReference type="OrthoDB" id="5103427at2"/>
<accession>A0A0M8MFX4</accession>
<reference evidence="2" key="1">
    <citation type="submission" date="2015-04" db="EMBL/GenBank/DDBJ databases">
        <title>Complete genome sequence of Microbacterium chocolatum SIT 101, a bacterium enantioselectively hydrolyzing mesomeric diesters.</title>
        <authorList>
            <person name="Li X."/>
            <person name="Xu Y."/>
        </authorList>
    </citation>
    <scope>NUCLEOTIDE SEQUENCE [LARGE SCALE GENOMIC DNA]</scope>
    <source>
        <strain evidence="2">SIT 101</strain>
    </source>
</reference>
<gene>
    <name evidence="2" type="ORF">XI38_03725</name>
</gene>
<dbReference type="Pfam" id="PF19674">
    <property type="entry name" value="DUF6177"/>
    <property type="match status" value="1"/>
</dbReference>
<dbReference type="KEGG" id="mcw:A8L33_02480"/>
<dbReference type="InterPro" id="IPR046175">
    <property type="entry name" value="DUF6177"/>
</dbReference>
<sequence length="382" mass="39407">MGPSFAPHPLEDGAGPGWSATETRAPVIALTAGMSDYLHRVTGDGARAIVISGPHSRMTPVLADALAAVRGHWVIRTPEDPAAVGYDARTGRRLAQITDVLSATAQLAASDLHPVFLRAPISSRLQLVATISTRHRVSRPVRLGGVIEAATETLVDSAPSAWGPTEPLVAAWDRDDLTERTRRRMLTESRWAARTSADHALLSTLQVARTSEGLEETTRVWAELGGPGDARTADAALFARRLLARAADIGMPLLGIAFATIGAPDLAVRPLTPATPEPLALLVGPPGIRALGVDAASWVAQHGGTVVGSPRIPGALVPLGSVDGGGWTRLTEMLGTLDGTRLSALLGVAPEVAAALRTADADAAASSAAPAAPSSPRPGSEA</sequence>
<dbReference type="AlphaFoldDB" id="A0A0M8MFX4"/>
<name>A0A0M8MFX4_9MICO</name>
<evidence type="ECO:0000313" key="2">
    <source>
        <dbReference type="EMBL" id="KOS11666.1"/>
    </source>
</evidence>
<evidence type="ECO:0000256" key="1">
    <source>
        <dbReference type="SAM" id="MobiDB-lite"/>
    </source>
</evidence>
<dbReference type="PATRIC" id="fig|84292.3.peg.774"/>
<dbReference type="Proteomes" id="UP000037737">
    <property type="component" value="Unassembled WGS sequence"/>
</dbReference>